<keyword evidence="5" id="KW-1185">Reference proteome</keyword>
<evidence type="ECO:0000256" key="2">
    <source>
        <dbReference type="SAM" id="MobiDB-lite"/>
    </source>
</evidence>
<dbReference type="InterPro" id="IPR001466">
    <property type="entry name" value="Beta-lactam-related"/>
</dbReference>
<evidence type="ECO:0000313" key="4">
    <source>
        <dbReference type="EMBL" id="ACL66871.1"/>
    </source>
</evidence>
<evidence type="ECO:0000313" key="5">
    <source>
        <dbReference type="Proteomes" id="UP000007089"/>
    </source>
</evidence>
<evidence type="ECO:0000259" key="3">
    <source>
        <dbReference type="Pfam" id="PF00144"/>
    </source>
</evidence>
<dbReference type="RefSeq" id="WP_015934660.1">
    <property type="nucleotide sequence ID" value="NC_011891.1"/>
</dbReference>
<dbReference type="HOGENOM" id="CLU_020027_1_1_7"/>
<name>B8J5X6_ANAD2</name>
<dbReference type="SUPFAM" id="SSF56601">
    <property type="entry name" value="beta-lactamase/transpeptidase-like"/>
    <property type="match status" value="1"/>
</dbReference>
<dbReference type="InterPro" id="IPR012338">
    <property type="entry name" value="Beta-lactam/transpept-like"/>
</dbReference>
<dbReference type="EMBL" id="CP001359">
    <property type="protein sequence ID" value="ACL66871.1"/>
    <property type="molecule type" value="Genomic_DNA"/>
</dbReference>
<reference evidence="4" key="1">
    <citation type="submission" date="2009-01" db="EMBL/GenBank/DDBJ databases">
        <title>Complete sequence of Anaeromyxobacter dehalogenans 2CP-1.</title>
        <authorList>
            <consortium name="US DOE Joint Genome Institute"/>
            <person name="Lucas S."/>
            <person name="Copeland A."/>
            <person name="Lapidus A."/>
            <person name="Glavina del Rio T."/>
            <person name="Dalin E."/>
            <person name="Tice H."/>
            <person name="Bruce D."/>
            <person name="Goodwin L."/>
            <person name="Pitluck S."/>
            <person name="Saunders E."/>
            <person name="Brettin T."/>
            <person name="Detter J.C."/>
            <person name="Han C."/>
            <person name="Larimer F."/>
            <person name="Land M."/>
            <person name="Hauser L."/>
            <person name="Kyrpides N."/>
            <person name="Ovchinnikova G."/>
            <person name="Beliaev A.S."/>
            <person name="Richardson P."/>
        </authorList>
    </citation>
    <scope>NUCLEOTIDE SEQUENCE</scope>
    <source>
        <strain evidence="4">2CP-1</strain>
    </source>
</reference>
<feature type="region of interest" description="Disordered" evidence="2">
    <location>
        <begin position="302"/>
        <end position="330"/>
    </location>
</feature>
<dbReference type="InterPro" id="IPR050789">
    <property type="entry name" value="Diverse_Enzym_Activities"/>
</dbReference>
<proteinExistence type="predicted"/>
<dbReference type="Gene3D" id="3.40.710.10">
    <property type="entry name" value="DD-peptidase/beta-lactamase superfamily"/>
    <property type="match status" value="1"/>
</dbReference>
<organism evidence="4 5">
    <name type="scientific">Anaeromyxobacter dehalogenans (strain ATCC BAA-258 / DSM 21875 / 2CP-1)</name>
    <dbReference type="NCBI Taxonomy" id="455488"/>
    <lineage>
        <taxon>Bacteria</taxon>
        <taxon>Pseudomonadati</taxon>
        <taxon>Myxococcota</taxon>
        <taxon>Myxococcia</taxon>
        <taxon>Myxococcales</taxon>
        <taxon>Cystobacterineae</taxon>
        <taxon>Anaeromyxobacteraceae</taxon>
        <taxon>Anaeromyxobacter</taxon>
    </lineage>
</organism>
<dbReference type="PANTHER" id="PTHR43283">
    <property type="entry name" value="BETA-LACTAMASE-RELATED"/>
    <property type="match status" value="1"/>
</dbReference>
<evidence type="ECO:0000256" key="1">
    <source>
        <dbReference type="ARBA" id="ARBA00022801"/>
    </source>
</evidence>
<dbReference type="GO" id="GO:0016787">
    <property type="term" value="F:hydrolase activity"/>
    <property type="evidence" value="ECO:0007669"/>
    <property type="project" value="UniProtKB-KW"/>
</dbReference>
<accession>B8J5X6</accession>
<dbReference type="Pfam" id="PF00144">
    <property type="entry name" value="Beta-lactamase"/>
    <property type="match status" value="1"/>
</dbReference>
<dbReference type="Proteomes" id="UP000007089">
    <property type="component" value="Chromosome"/>
</dbReference>
<gene>
    <name evidence="4" type="ordered locus">A2cp1_3541</name>
</gene>
<dbReference type="PANTHER" id="PTHR43283:SF11">
    <property type="entry name" value="BETA-LACTAMASE-RELATED DOMAIN-CONTAINING PROTEIN"/>
    <property type="match status" value="1"/>
</dbReference>
<dbReference type="MEROPS" id="S12.950"/>
<dbReference type="KEGG" id="acp:A2cp1_3541"/>
<sequence length="394" mass="40400">MSAALPPVAAVLDAGARERVAPALSAAVLRDGRLVHASWHGELSGPAPRALRRDDLFDVASLTKVIATATLAAQLVEEGALDLDAPVAARLPGFEAGGKAGVTARHLLAHASGLPRWRPYFERVAADPVAGAAFLPPGRRPPPAALTGPFARGRALVREAVLAEPLEAAPGARAVYCDPGFIALGLLVEALGGAPLAALAERRVFRPLGLGATFFLDGVDPAAAAVRSAGRAFVPTGACPRRGAAALQGEVNDDNAWAMGGAAGHAGVFSTAPEVAALGQAWLDALEGRPSVVPARAAAAFAERDPTPGSERALGWDTPSRGASSLGGRLGRGPRGALGHLGFTGTSLWIDRDARLVCALLTNHVHPSGQSDRPRIRAFRQRFHDAVAEALGIG</sequence>
<feature type="domain" description="Beta-lactamase-related" evidence="3">
    <location>
        <begin position="10"/>
        <end position="378"/>
    </location>
</feature>
<dbReference type="AlphaFoldDB" id="B8J5X6"/>
<protein>
    <submittedName>
        <fullName evidence="4">Beta-lactamase</fullName>
    </submittedName>
</protein>
<keyword evidence="1" id="KW-0378">Hydrolase</keyword>